<dbReference type="Proteomes" id="UP000534186">
    <property type="component" value="Unassembled WGS sequence"/>
</dbReference>
<sequence length="87" mass="9843">MYIGLPNIPLIPSPLRMFCLDQGHNRVPIKSRPRDENISDSKVAAKTIRTFSDIETSRAFTQSSDHTTRHAPLNPPPVIYFPQFPTP</sequence>
<feature type="region of interest" description="Disordered" evidence="1">
    <location>
        <begin position="57"/>
        <end position="77"/>
    </location>
</feature>
<accession>A0A7Y9NKZ8</accession>
<dbReference type="EMBL" id="JACCCV010000001">
    <property type="protein sequence ID" value="NYF51243.1"/>
    <property type="molecule type" value="Genomic_DNA"/>
</dbReference>
<proteinExistence type="predicted"/>
<evidence type="ECO:0000313" key="3">
    <source>
        <dbReference type="Proteomes" id="UP000534186"/>
    </source>
</evidence>
<evidence type="ECO:0000256" key="1">
    <source>
        <dbReference type="SAM" id="MobiDB-lite"/>
    </source>
</evidence>
<comment type="caution">
    <text evidence="2">The sequence shown here is derived from an EMBL/GenBank/DDBJ whole genome shotgun (WGS) entry which is preliminary data.</text>
</comment>
<gene>
    <name evidence="2" type="ORF">HDF12_001608</name>
</gene>
<organism evidence="2 3">
    <name type="scientific">Tunturiibacter lichenicola</name>
    <dbReference type="NCBI Taxonomy" id="2051959"/>
    <lineage>
        <taxon>Bacteria</taxon>
        <taxon>Pseudomonadati</taxon>
        <taxon>Acidobacteriota</taxon>
        <taxon>Terriglobia</taxon>
        <taxon>Terriglobales</taxon>
        <taxon>Acidobacteriaceae</taxon>
        <taxon>Tunturiibacter</taxon>
    </lineage>
</organism>
<name>A0A7Y9NKZ8_9BACT</name>
<dbReference type="AlphaFoldDB" id="A0A7Y9NKZ8"/>
<evidence type="ECO:0000313" key="2">
    <source>
        <dbReference type="EMBL" id="NYF51243.1"/>
    </source>
</evidence>
<reference evidence="2 3" key="1">
    <citation type="submission" date="2020-07" db="EMBL/GenBank/DDBJ databases">
        <title>Genomic Encyclopedia of Type Strains, Phase IV (KMG-V): Genome sequencing to study the core and pangenomes of soil and plant-associated prokaryotes.</title>
        <authorList>
            <person name="Whitman W."/>
        </authorList>
    </citation>
    <scope>NUCLEOTIDE SEQUENCE [LARGE SCALE GENOMIC DNA]</scope>
    <source>
        <strain evidence="2 3">M8UP30</strain>
    </source>
</reference>
<protein>
    <submittedName>
        <fullName evidence="2">Uncharacterized protein</fullName>
    </submittedName>
</protein>